<dbReference type="PANTHER" id="PTHR43431">
    <property type="entry name" value="OXIDOREDUCTASE, SHORT CHAIN DEHYDROGENASE/REDUCTASE FAMILY (AFU_ORTHOLOGUE AFUA_5G14000)"/>
    <property type="match status" value="1"/>
</dbReference>
<dbReference type="PANTHER" id="PTHR43431:SF7">
    <property type="entry name" value="OXIDOREDUCTASE, SHORT CHAIN DEHYDROGENASE_REDUCTASE FAMILY (AFU_ORTHOLOGUE AFUA_5G14000)"/>
    <property type="match status" value="1"/>
</dbReference>
<keyword evidence="2" id="KW-1185">Reference proteome</keyword>
<reference evidence="1" key="1">
    <citation type="submission" date="2023-04" db="EMBL/GenBank/DDBJ databases">
        <title>Black Yeasts Isolated from many extreme environments.</title>
        <authorList>
            <person name="Coleine C."/>
            <person name="Stajich J.E."/>
            <person name="Selbmann L."/>
        </authorList>
    </citation>
    <scope>NUCLEOTIDE SEQUENCE</scope>
    <source>
        <strain evidence="1">CCFEE 5312</strain>
    </source>
</reference>
<dbReference type="InterPro" id="IPR002347">
    <property type="entry name" value="SDR_fam"/>
</dbReference>
<gene>
    <name evidence="1" type="ORF">LTR09_006688</name>
</gene>
<dbReference type="SUPFAM" id="SSF51735">
    <property type="entry name" value="NAD(P)-binding Rossmann-fold domains"/>
    <property type="match status" value="1"/>
</dbReference>
<proteinExistence type="predicted"/>
<evidence type="ECO:0000313" key="1">
    <source>
        <dbReference type="EMBL" id="KAK3052096.1"/>
    </source>
</evidence>
<dbReference type="Pfam" id="PF00106">
    <property type="entry name" value="adh_short"/>
    <property type="match status" value="1"/>
</dbReference>
<dbReference type="InterPro" id="IPR036291">
    <property type="entry name" value="NAD(P)-bd_dom_sf"/>
</dbReference>
<evidence type="ECO:0008006" key="3">
    <source>
        <dbReference type="Google" id="ProtNLM"/>
    </source>
</evidence>
<comment type="caution">
    <text evidence="1">The sequence shown here is derived from an EMBL/GenBank/DDBJ whole genome shotgun (WGS) entry which is preliminary data.</text>
</comment>
<dbReference type="AlphaFoldDB" id="A0AAJ0DKC3"/>
<dbReference type="PRINTS" id="PR00081">
    <property type="entry name" value="GDHRDH"/>
</dbReference>
<accession>A0AAJ0DKC3</accession>
<evidence type="ECO:0000313" key="2">
    <source>
        <dbReference type="Proteomes" id="UP001271007"/>
    </source>
</evidence>
<sequence>MSPSGLAILIGAGPATGAGIARILGSPNYGNLAVALLARRPEALNALVDDLRSQTPNGVFEAFPTDTSPDKLRQAFADIKGHQSFKDLKLKVSVFSVKNSSKKPFMEETFEDFMDPLESYAGGSMIFAQETIKRLFEDHGEKTLAEGAGKKGTLIFTGTLGALRCNSEFASYGASRASVRQLAQALAREMSPKGVHVAHAIANGRITDADNEDTRSGKHMTAEAVGKTYLFLSQQEPCLWSHELDLRPAQEKF</sequence>
<dbReference type="Gene3D" id="3.40.50.720">
    <property type="entry name" value="NAD(P)-binding Rossmann-like Domain"/>
    <property type="match status" value="1"/>
</dbReference>
<name>A0AAJ0DKC3_9PEZI</name>
<organism evidence="1 2">
    <name type="scientific">Extremus antarcticus</name>
    <dbReference type="NCBI Taxonomy" id="702011"/>
    <lineage>
        <taxon>Eukaryota</taxon>
        <taxon>Fungi</taxon>
        <taxon>Dikarya</taxon>
        <taxon>Ascomycota</taxon>
        <taxon>Pezizomycotina</taxon>
        <taxon>Dothideomycetes</taxon>
        <taxon>Dothideomycetidae</taxon>
        <taxon>Mycosphaerellales</taxon>
        <taxon>Extremaceae</taxon>
        <taxon>Extremus</taxon>
    </lineage>
</organism>
<dbReference type="EMBL" id="JAWDJX010000022">
    <property type="protein sequence ID" value="KAK3052096.1"/>
    <property type="molecule type" value="Genomic_DNA"/>
</dbReference>
<protein>
    <recommendedName>
        <fullName evidence="3">NAD(P)-binding protein</fullName>
    </recommendedName>
</protein>
<dbReference type="Proteomes" id="UP001271007">
    <property type="component" value="Unassembled WGS sequence"/>
</dbReference>